<dbReference type="InterPro" id="IPR032675">
    <property type="entry name" value="LRR_dom_sf"/>
</dbReference>
<dbReference type="SUPFAM" id="SSF52047">
    <property type="entry name" value="RNI-like"/>
    <property type="match status" value="1"/>
</dbReference>
<dbReference type="EMBL" id="ML211093">
    <property type="protein sequence ID" value="TFK88948.1"/>
    <property type="molecule type" value="Genomic_DNA"/>
</dbReference>
<protein>
    <recommendedName>
        <fullName evidence="3">F-box domain-containing protein</fullName>
    </recommendedName>
</protein>
<name>A0A5C3PKV7_9APHY</name>
<gene>
    <name evidence="1" type="ORF">K466DRAFT_585074</name>
</gene>
<evidence type="ECO:0000313" key="2">
    <source>
        <dbReference type="Proteomes" id="UP000308197"/>
    </source>
</evidence>
<proteinExistence type="predicted"/>
<dbReference type="AlphaFoldDB" id="A0A5C3PKV7"/>
<organism evidence="1 2">
    <name type="scientific">Polyporus arcularius HHB13444</name>
    <dbReference type="NCBI Taxonomy" id="1314778"/>
    <lineage>
        <taxon>Eukaryota</taxon>
        <taxon>Fungi</taxon>
        <taxon>Dikarya</taxon>
        <taxon>Basidiomycota</taxon>
        <taxon>Agaricomycotina</taxon>
        <taxon>Agaricomycetes</taxon>
        <taxon>Polyporales</taxon>
        <taxon>Polyporaceae</taxon>
        <taxon>Polyporus</taxon>
    </lineage>
</organism>
<reference evidence="1 2" key="1">
    <citation type="journal article" date="2019" name="Nat. Ecol. Evol.">
        <title>Megaphylogeny resolves global patterns of mushroom evolution.</title>
        <authorList>
            <person name="Varga T."/>
            <person name="Krizsan K."/>
            <person name="Foldi C."/>
            <person name="Dima B."/>
            <person name="Sanchez-Garcia M."/>
            <person name="Sanchez-Ramirez S."/>
            <person name="Szollosi G.J."/>
            <person name="Szarkandi J.G."/>
            <person name="Papp V."/>
            <person name="Albert L."/>
            <person name="Andreopoulos W."/>
            <person name="Angelini C."/>
            <person name="Antonin V."/>
            <person name="Barry K.W."/>
            <person name="Bougher N.L."/>
            <person name="Buchanan P."/>
            <person name="Buyck B."/>
            <person name="Bense V."/>
            <person name="Catcheside P."/>
            <person name="Chovatia M."/>
            <person name="Cooper J."/>
            <person name="Damon W."/>
            <person name="Desjardin D."/>
            <person name="Finy P."/>
            <person name="Geml J."/>
            <person name="Haridas S."/>
            <person name="Hughes K."/>
            <person name="Justo A."/>
            <person name="Karasinski D."/>
            <person name="Kautmanova I."/>
            <person name="Kiss B."/>
            <person name="Kocsube S."/>
            <person name="Kotiranta H."/>
            <person name="LaButti K.M."/>
            <person name="Lechner B.E."/>
            <person name="Liimatainen K."/>
            <person name="Lipzen A."/>
            <person name="Lukacs Z."/>
            <person name="Mihaltcheva S."/>
            <person name="Morgado L.N."/>
            <person name="Niskanen T."/>
            <person name="Noordeloos M.E."/>
            <person name="Ohm R.A."/>
            <person name="Ortiz-Santana B."/>
            <person name="Ovrebo C."/>
            <person name="Racz N."/>
            <person name="Riley R."/>
            <person name="Savchenko A."/>
            <person name="Shiryaev A."/>
            <person name="Soop K."/>
            <person name="Spirin V."/>
            <person name="Szebenyi C."/>
            <person name="Tomsovsky M."/>
            <person name="Tulloss R.E."/>
            <person name="Uehling J."/>
            <person name="Grigoriev I.V."/>
            <person name="Vagvolgyi C."/>
            <person name="Papp T."/>
            <person name="Martin F.M."/>
            <person name="Miettinen O."/>
            <person name="Hibbett D.S."/>
            <person name="Nagy L.G."/>
        </authorList>
    </citation>
    <scope>NUCLEOTIDE SEQUENCE [LARGE SCALE GENOMIC DNA]</scope>
    <source>
        <strain evidence="1 2">HHB13444</strain>
    </source>
</reference>
<keyword evidence="2" id="KW-1185">Reference proteome</keyword>
<sequence>MPLVFSHVHITYGIPSDCKLLSKIVNPHESTSLGQANIRTERARAAKATSEFLQYVAATPELARMVKTLSVRAISLSPESADCADLVNALKTLTNLQSFGWRGNSPYIPEAAIHAIIESGAPLTEVVIPLWNPAANALSRLRNLQAIWIPIDLNIELPEERIRKPSSKENPRIIIQANAETLRVLSVHGVVSRWKVPVESLVNLTEFECIWFDGDFSFLASLFDQCAQLRSLTLGVGPEDLLRGGITAVLRSRPSSLPLLTAFKISLDSFNRSHAVALVRAMTAFLATKASLRRLDVNITGIDEKAHGLDLAGCPSVEVLQLLPSLPELEVLGLYFSRMFFTTADFDLLNESIPLGLTALFLNLKIRRVYDVRPGLFADFFTKRMRLQYLQIVDEGRTLVESLDELRTMCPRTVELIGYGNGHSNQMHWTVPTSAKSHMILLILRAFRKFCKMRKT</sequence>
<dbReference type="InParanoid" id="A0A5C3PKV7"/>
<evidence type="ECO:0000313" key="1">
    <source>
        <dbReference type="EMBL" id="TFK88948.1"/>
    </source>
</evidence>
<accession>A0A5C3PKV7</accession>
<dbReference type="Gene3D" id="3.80.10.10">
    <property type="entry name" value="Ribonuclease Inhibitor"/>
    <property type="match status" value="1"/>
</dbReference>
<evidence type="ECO:0008006" key="3">
    <source>
        <dbReference type="Google" id="ProtNLM"/>
    </source>
</evidence>
<dbReference type="Proteomes" id="UP000308197">
    <property type="component" value="Unassembled WGS sequence"/>
</dbReference>